<comment type="caution">
    <text evidence="3">The sequence shown here is derived from an EMBL/GenBank/DDBJ whole genome shotgun (WGS) entry which is preliminary data.</text>
</comment>
<keyword evidence="4" id="KW-1185">Reference proteome</keyword>
<evidence type="ECO:0000313" key="3">
    <source>
        <dbReference type="EMBL" id="KNF04849.1"/>
    </source>
</evidence>
<organism evidence="3 4">
    <name type="scientific">Puccinia striiformis f. sp. tritici PST-78</name>
    <dbReference type="NCBI Taxonomy" id="1165861"/>
    <lineage>
        <taxon>Eukaryota</taxon>
        <taxon>Fungi</taxon>
        <taxon>Dikarya</taxon>
        <taxon>Basidiomycota</taxon>
        <taxon>Pucciniomycotina</taxon>
        <taxon>Pucciniomycetes</taxon>
        <taxon>Pucciniales</taxon>
        <taxon>Pucciniaceae</taxon>
        <taxon>Puccinia</taxon>
    </lineage>
</organism>
<dbReference type="OrthoDB" id="2506763at2759"/>
<accession>A0A0L0W000</accession>
<reference evidence="4" key="1">
    <citation type="submission" date="2014-03" db="EMBL/GenBank/DDBJ databases">
        <title>The Genome Sequence of Puccinia striiformis f. sp. tritici PST-78.</title>
        <authorList>
            <consortium name="The Broad Institute Genome Sequencing Platform"/>
            <person name="Cuomo C."/>
            <person name="Hulbert S."/>
            <person name="Chen X."/>
            <person name="Walker B."/>
            <person name="Young S.K."/>
            <person name="Zeng Q."/>
            <person name="Gargeya S."/>
            <person name="Fitzgerald M."/>
            <person name="Haas B."/>
            <person name="Abouelleil A."/>
            <person name="Alvarado L."/>
            <person name="Arachchi H.M."/>
            <person name="Berlin A.M."/>
            <person name="Chapman S.B."/>
            <person name="Goldberg J."/>
            <person name="Griggs A."/>
            <person name="Gujja S."/>
            <person name="Hansen M."/>
            <person name="Howarth C."/>
            <person name="Imamovic A."/>
            <person name="Larimer J."/>
            <person name="McCowan C."/>
            <person name="Montmayeur A."/>
            <person name="Murphy C."/>
            <person name="Neiman D."/>
            <person name="Pearson M."/>
            <person name="Priest M."/>
            <person name="Roberts A."/>
            <person name="Saif S."/>
            <person name="Shea T."/>
            <person name="Sisk P."/>
            <person name="Sykes S."/>
            <person name="Wortman J."/>
            <person name="Nusbaum C."/>
            <person name="Birren B."/>
        </authorList>
    </citation>
    <scope>NUCLEOTIDE SEQUENCE [LARGE SCALE GENOMIC DNA]</scope>
    <source>
        <strain evidence="4">race PST-78</strain>
    </source>
</reference>
<evidence type="ECO:0000256" key="1">
    <source>
        <dbReference type="SAM" id="MobiDB-lite"/>
    </source>
</evidence>
<evidence type="ECO:0008006" key="5">
    <source>
        <dbReference type="Google" id="ProtNLM"/>
    </source>
</evidence>
<protein>
    <recommendedName>
        <fullName evidence="5">Secreted protein</fullName>
    </recommendedName>
</protein>
<feature type="chain" id="PRO_5005550705" description="Secreted protein" evidence="2">
    <location>
        <begin position="24"/>
        <end position="198"/>
    </location>
</feature>
<dbReference type="AlphaFoldDB" id="A0A0L0W000"/>
<evidence type="ECO:0000313" key="4">
    <source>
        <dbReference type="Proteomes" id="UP000054564"/>
    </source>
</evidence>
<proteinExistence type="predicted"/>
<dbReference type="Proteomes" id="UP000054564">
    <property type="component" value="Unassembled WGS sequence"/>
</dbReference>
<name>A0A0L0W000_9BASI</name>
<sequence length="198" mass="20809">MHAFSLIIIGASVSMAICQTVETQSPLGVNPMGGGSGTNTTQAAKPEQEPPKVPLECGNTYVPVSEQDIYVMSQQDAKNGTQTDQKEKVDVSKLSQDKNMAICETATGGKTGLCDVSTCQVPQVTVCTQCTEVNKDSPDFAPAAGATPVEKMQCDSGYVLKTPENKQAGNICMTKTSAFTCAGECQGVLGEELKFAKL</sequence>
<gene>
    <name evidence="3" type="ORF">PSTG_01903</name>
</gene>
<dbReference type="EMBL" id="AJIL01000010">
    <property type="protein sequence ID" value="KNF04849.1"/>
    <property type="molecule type" value="Genomic_DNA"/>
</dbReference>
<feature type="signal peptide" evidence="2">
    <location>
        <begin position="1"/>
        <end position="23"/>
    </location>
</feature>
<feature type="region of interest" description="Disordered" evidence="1">
    <location>
        <begin position="28"/>
        <end position="53"/>
    </location>
</feature>
<keyword evidence="2" id="KW-0732">Signal</keyword>
<evidence type="ECO:0000256" key="2">
    <source>
        <dbReference type="SAM" id="SignalP"/>
    </source>
</evidence>